<gene>
    <name evidence="1" type="ORF">OG579_11905</name>
</gene>
<dbReference type="KEGG" id="whr:OG579_11905"/>
<dbReference type="Proteomes" id="UP001432128">
    <property type="component" value="Chromosome"/>
</dbReference>
<protein>
    <submittedName>
        <fullName evidence="1">DUF779 domain-containing protein</fullName>
    </submittedName>
</protein>
<keyword evidence="2" id="KW-1185">Reference proteome</keyword>
<reference evidence="1 2" key="1">
    <citation type="submission" date="2022-10" db="EMBL/GenBank/DDBJ databases">
        <title>The complete genomes of actinobacterial strains from the NBC collection.</title>
        <authorList>
            <person name="Joergensen T.S."/>
            <person name="Alvarez Arevalo M."/>
            <person name="Sterndorff E.B."/>
            <person name="Faurdal D."/>
            <person name="Vuksanovic O."/>
            <person name="Mourched A.-S."/>
            <person name="Charusanti P."/>
            <person name="Shaw S."/>
            <person name="Blin K."/>
            <person name="Weber T."/>
        </authorList>
    </citation>
    <scope>NUCLEOTIDE SEQUENCE [LARGE SCALE GENOMIC DNA]</scope>
    <source>
        <strain evidence="1 2">NBC_00319</strain>
    </source>
</reference>
<accession>A0AAU4JXC0</accession>
<dbReference type="PIRSF" id="PIRSF009151">
    <property type="entry name" value="DUF779"/>
    <property type="match status" value="1"/>
</dbReference>
<organism evidence="1 2">
    <name type="scientific">Williamsia herbipolensis</name>
    <dbReference type="NCBI Taxonomy" id="1603258"/>
    <lineage>
        <taxon>Bacteria</taxon>
        <taxon>Bacillati</taxon>
        <taxon>Actinomycetota</taxon>
        <taxon>Actinomycetes</taxon>
        <taxon>Mycobacteriales</taxon>
        <taxon>Nocardiaceae</taxon>
        <taxon>Williamsia</taxon>
    </lineage>
</organism>
<dbReference type="InterPro" id="IPR008497">
    <property type="entry name" value="DUF779"/>
</dbReference>
<dbReference type="RefSeq" id="WP_328856098.1">
    <property type="nucleotide sequence ID" value="NZ_CP108021.1"/>
</dbReference>
<evidence type="ECO:0000313" key="2">
    <source>
        <dbReference type="Proteomes" id="UP001432128"/>
    </source>
</evidence>
<dbReference type="Pfam" id="PF05610">
    <property type="entry name" value="DUF779"/>
    <property type="match status" value="1"/>
</dbReference>
<dbReference type="AlphaFoldDB" id="A0AAU4JXC0"/>
<name>A0AAU4JXC0_9NOCA</name>
<evidence type="ECO:0000313" key="1">
    <source>
        <dbReference type="EMBL" id="WUM18458.1"/>
    </source>
</evidence>
<sequence length="128" mass="13487">MTVDDLPVVSHELVLATGAAVEVLTALTEVHGQLLIHEAGGTCAGSDPMCHPVREFRVGLRDVVVGEIALPSPLPPTQVWVSPERHELWHDAEIVLGVAAGRGSGFSLEAPDGIRFVAQPFAGPGIDR</sequence>
<proteinExistence type="predicted"/>
<dbReference type="EMBL" id="CP108021">
    <property type="protein sequence ID" value="WUM18458.1"/>
    <property type="molecule type" value="Genomic_DNA"/>
</dbReference>